<dbReference type="Gene3D" id="2.40.70.10">
    <property type="entry name" value="Acid Proteases"/>
    <property type="match status" value="1"/>
</dbReference>
<dbReference type="AlphaFoldDB" id="A0A1R1XWD1"/>
<comment type="caution">
    <text evidence="1">The sequence shown here is derived from an EMBL/GenBank/DDBJ whole genome shotgun (WGS) entry which is preliminary data.</text>
</comment>
<feature type="non-terminal residue" evidence="1">
    <location>
        <position position="316"/>
    </location>
</feature>
<proteinExistence type="predicted"/>
<dbReference type="EMBL" id="LSSM01003161">
    <property type="protein sequence ID" value="OMJ18869.1"/>
    <property type="molecule type" value="Genomic_DNA"/>
</dbReference>
<dbReference type="InterPro" id="IPR021109">
    <property type="entry name" value="Peptidase_aspartic_dom_sf"/>
</dbReference>
<sequence length="316" mass="35532">MIRKSINDDFKPKRVVLAENITTGKSIPNNKPMGTNDWKTEYLAVGSGREVNIMSTEVYGALKSLDRVVLDDSISWNLIDENQGSSKMLGVCNHVEVEVAGAIVRVPIFVSENTKTQVIMGRPWDIKNRVLKDNRADGSLWYTVRDEITGAASSFCVNDIIDHRRYKNNLLSNRSGDPNTSQILVCVQPNEGPPEYCTEVMTRYKSVKKKVLPVPKALKDSKYPSILQSDKFSEVNKEKINSERLDNLVTGGGNLSPSEISYFKTALQSCDRGFSFTPKEMGMLNENVEELIKVETVENIPWMHKPYPIPKGIQEE</sequence>
<dbReference type="OrthoDB" id="5535068at2759"/>
<reference evidence="2" key="1">
    <citation type="submission" date="2017-01" db="EMBL/GenBank/DDBJ databases">
        <authorList>
            <person name="Wang Y."/>
            <person name="White M."/>
            <person name="Kvist S."/>
            <person name="Moncalvo J.-M."/>
        </authorList>
    </citation>
    <scope>NUCLEOTIDE SEQUENCE [LARGE SCALE GENOMIC DNA]</scope>
    <source>
        <strain evidence="2">ID-206-W2</strain>
    </source>
</reference>
<gene>
    <name evidence="1" type="ORF">AYI69_g6851</name>
</gene>
<keyword evidence="2" id="KW-1185">Reference proteome</keyword>
<protein>
    <submittedName>
        <fullName evidence="1">Uncharacterized protein</fullName>
    </submittedName>
</protein>
<name>A0A1R1XWD1_9FUNG</name>
<dbReference type="Proteomes" id="UP000187429">
    <property type="component" value="Unassembled WGS sequence"/>
</dbReference>
<evidence type="ECO:0000313" key="1">
    <source>
        <dbReference type="EMBL" id="OMJ18869.1"/>
    </source>
</evidence>
<accession>A0A1R1XWD1</accession>
<organism evidence="1 2">
    <name type="scientific">Smittium culicis</name>
    <dbReference type="NCBI Taxonomy" id="133412"/>
    <lineage>
        <taxon>Eukaryota</taxon>
        <taxon>Fungi</taxon>
        <taxon>Fungi incertae sedis</taxon>
        <taxon>Zoopagomycota</taxon>
        <taxon>Kickxellomycotina</taxon>
        <taxon>Harpellomycetes</taxon>
        <taxon>Harpellales</taxon>
        <taxon>Legeriomycetaceae</taxon>
        <taxon>Smittium</taxon>
    </lineage>
</organism>
<evidence type="ECO:0000313" key="2">
    <source>
        <dbReference type="Proteomes" id="UP000187429"/>
    </source>
</evidence>